<protein>
    <submittedName>
        <fullName evidence="1">Uncharacterized protein</fullName>
    </submittedName>
</protein>
<name>X1F8T0_9ZZZZ</name>
<evidence type="ECO:0000313" key="1">
    <source>
        <dbReference type="EMBL" id="GAH17193.1"/>
    </source>
</evidence>
<accession>X1F8T0</accession>
<comment type="caution">
    <text evidence="1">The sequence shown here is derived from an EMBL/GenBank/DDBJ whole genome shotgun (WGS) entry which is preliminary data.</text>
</comment>
<reference evidence="1" key="1">
    <citation type="journal article" date="2014" name="Front. Microbiol.">
        <title>High frequency of phylogenetically diverse reductive dehalogenase-homologous genes in deep subseafloor sedimentary metagenomes.</title>
        <authorList>
            <person name="Kawai M."/>
            <person name="Futagami T."/>
            <person name="Toyoda A."/>
            <person name="Takaki Y."/>
            <person name="Nishi S."/>
            <person name="Hori S."/>
            <person name="Arai W."/>
            <person name="Tsubouchi T."/>
            <person name="Morono Y."/>
            <person name="Uchiyama I."/>
            <person name="Ito T."/>
            <person name="Fujiyama A."/>
            <person name="Inagaki F."/>
            <person name="Takami H."/>
        </authorList>
    </citation>
    <scope>NUCLEOTIDE SEQUENCE</scope>
    <source>
        <strain evidence="1">Expedition CK06-06</strain>
    </source>
</reference>
<proteinExistence type="predicted"/>
<feature type="non-terminal residue" evidence="1">
    <location>
        <position position="218"/>
    </location>
</feature>
<sequence length="218" mass="24193">MEGTPDTLRLIESLMLDPRDQAYENTTLDWVFWDIEGYGWDITKALVNSGSLEGNPDGLVAINVDLRSWWFTRTQIDAAYDPILGTAFSVLDFKTPAAGRVAGWETSLAFTGVVDPHILGWSCNWQNNYQTTQYCRRKATPQAPQVYSPGELTFAVSINYLGEANKPPPATTAITVGIRTASITIPYCERVTRGIPLSNKSTPHVWNVSYRAVGNYPV</sequence>
<dbReference type="AlphaFoldDB" id="X1F8T0"/>
<dbReference type="EMBL" id="BART01033084">
    <property type="protein sequence ID" value="GAH17193.1"/>
    <property type="molecule type" value="Genomic_DNA"/>
</dbReference>
<gene>
    <name evidence="1" type="ORF">S01H4_56975</name>
</gene>
<organism evidence="1">
    <name type="scientific">marine sediment metagenome</name>
    <dbReference type="NCBI Taxonomy" id="412755"/>
    <lineage>
        <taxon>unclassified sequences</taxon>
        <taxon>metagenomes</taxon>
        <taxon>ecological metagenomes</taxon>
    </lineage>
</organism>